<comment type="caution">
    <text evidence="8">The sequence shown here is derived from an EMBL/GenBank/DDBJ whole genome shotgun (WGS) entry which is preliminary data.</text>
</comment>
<keyword evidence="9" id="KW-1185">Reference proteome</keyword>
<keyword evidence="4" id="KW-0539">Nucleus</keyword>
<evidence type="ECO:0000313" key="8">
    <source>
        <dbReference type="EMBL" id="KAG0589778.1"/>
    </source>
</evidence>
<keyword evidence="2" id="KW-0805">Transcription regulation</keyword>
<feature type="region of interest" description="Disordered" evidence="6">
    <location>
        <begin position="273"/>
        <end position="306"/>
    </location>
</feature>
<feature type="compositionally biased region" description="Polar residues" evidence="6">
    <location>
        <begin position="396"/>
        <end position="409"/>
    </location>
</feature>
<keyword evidence="3" id="KW-0804">Transcription</keyword>
<dbReference type="InterPro" id="IPR025610">
    <property type="entry name" value="MYC/MYB_N"/>
</dbReference>
<feature type="region of interest" description="Disordered" evidence="6">
    <location>
        <begin position="370"/>
        <end position="409"/>
    </location>
</feature>
<feature type="coiled-coil region" evidence="5">
    <location>
        <begin position="579"/>
        <end position="606"/>
    </location>
</feature>
<feature type="domain" description="BHLH" evidence="7">
    <location>
        <begin position="533"/>
        <end position="582"/>
    </location>
</feature>
<sequence>MMMEAAVPSFWDAGDSAMIEAFMGPAYGIPSYEAQDDLASTGDKGLELSETVLLRRLHSLVEESSENWTYGIFWQLSTSPTGELMLGWGDGYFKGPKENEVPDMKRMEQGGSEEDQQLRRKVLRELQSLVSNSEEDISDYVTDTEWFYLVSMSHSFAHGVGIPGRALATDSPVWLIEANKVPNNVCTRSHLAKMAGIQTIICVPTKTGVVELGSTDLIRQNLEVVHNIKMVFDEPSWGANRSQVMAQSLLMDSDATFFPPSPTVMSLAATSPLTSSPSVASRGSGLGKDNESHFRGRNVPVEKIGSSMPSTSFDNLEYLWSQSEEMQFNDVVSVDTVEKDQGQSRMYHPIARAPVQEEKLPFSATSSLISRTRVSESKQPSVPQSIDRLSFDEQRPSSLPQAKTHPSYSYPQKTVAGELSQVLTNAPDFRQSMGMKLPGQGEKVYFPGISSGATKPVAEKAKPVHKAPQQNQSMISGPPVSTSGRSSFDQSEHDCQESEAEISFKESSAVEFSLNVGTKPPRKRGRKPANDREEPLSHVQAERQRREKLNQRFYALRAVVPNVSKMDKASLLGDAIAYINELTSKLQSAEVQIKDLKSNVVASSDKSQESLSIVRSSMNNPATRDGLSTRPQGSANSTSASGSSLSGTKPTIDVHILGQEAMIRINCMKDSYALIQMMMALQELRLEIRHSNTSTTSDMVLHIVIVKIEPDHYTQEQLCAILESSCQLYRCATKDDAHVVSEMPGSSRRSQ</sequence>
<dbReference type="Pfam" id="PF00010">
    <property type="entry name" value="HLH"/>
    <property type="match status" value="1"/>
</dbReference>
<dbReference type="PROSITE" id="PS50888">
    <property type="entry name" value="BHLH"/>
    <property type="match status" value="1"/>
</dbReference>
<dbReference type="GO" id="GO:0005634">
    <property type="term" value="C:nucleus"/>
    <property type="evidence" value="ECO:0007669"/>
    <property type="project" value="UniProtKB-SubCell"/>
</dbReference>
<evidence type="ECO:0000256" key="5">
    <source>
        <dbReference type="SAM" id="Coils"/>
    </source>
</evidence>
<dbReference type="PANTHER" id="PTHR11514">
    <property type="entry name" value="MYC"/>
    <property type="match status" value="1"/>
</dbReference>
<evidence type="ECO:0000256" key="6">
    <source>
        <dbReference type="SAM" id="MobiDB-lite"/>
    </source>
</evidence>
<dbReference type="PANTHER" id="PTHR11514:SF43">
    <property type="entry name" value="TRANSCRIPTION FACTOR MYC2"/>
    <property type="match status" value="1"/>
</dbReference>
<evidence type="ECO:0000256" key="4">
    <source>
        <dbReference type="ARBA" id="ARBA00023242"/>
    </source>
</evidence>
<dbReference type="InterPro" id="IPR054502">
    <property type="entry name" value="bHLH-TF_ACT-like_plant"/>
</dbReference>
<dbReference type="InterPro" id="IPR011598">
    <property type="entry name" value="bHLH_dom"/>
</dbReference>
<dbReference type="SMART" id="SM00353">
    <property type="entry name" value="HLH"/>
    <property type="match status" value="1"/>
</dbReference>
<gene>
    <name evidence="8" type="ORF">KC19_1G047600</name>
</gene>
<comment type="subcellular location">
    <subcellularLocation>
        <location evidence="1">Nucleus</location>
    </subcellularLocation>
</comment>
<dbReference type="InterPro" id="IPR036638">
    <property type="entry name" value="HLH_DNA-bd_sf"/>
</dbReference>
<dbReference type="Gene3D" id="4.10.280.10">
    <property type="entry name" value="Helix-loop-helix DNA-binding domain"/>
    <property type="match status" value="1"/>
</dbReference>
<accession>A0A8T0J4E9</accession>
<feature type="compositionally biased region" description="Polar residues" evidence="6">
    <location>
        <begin position="468"/>
        <end position="489"/>
    </location>
</feature>
<dbReference type="Pfam" id="PF14215">
    <property type="entry name" value="bHLH-MYC_N"/>
    <property type="match status" value="1"/>
</dbReference>
<feature type="region of interest" description="Disordered" evidence="6">
    <location>
        <begin position="456"/>
        <end position="545"/>
    </location>
</feature>
<dbReference type="AlphaFoldDB" id="A0A8T0J4E9"/>
<dbReference type="GO" id="GO:0000976">
    <property type="term" value="F:transcription cis-regulatory region binding"/>
    <property type="evidence" value="ECO:0007669"/>
    <property type="project" value="TreeGrafter"/>
</dbReference>
<evidence type="ECO:0000313" key="9">
    <source>
        <dbReference type="Proteomes" id="UP000822688"/>
    </source>
</evidence>
<feature type="compositionally biased region" description="Low complexity" evidence="6">
    <location>
        <begin position="633"/>
        <end position="647"/>
    </location>
</feature>
<name>A0A8T0J4E9_CERPU</name>
<dbReference type="CDD" id="cd11449">
    <property type="entry name" value="bHLH_AtAIB_like"/>
    <property type="match status" value="1"/>
</dbReference>
<keyword evidence="5" id="KW-0175">Coiled coil</keyword>
<dbReference type="Pfam" id="PF22754">
    <property type="entry name" value="bHLH-TF_ACT-like_plant"/>
    <property type="match status" value="1"/>
</dbReference>
<feature type="compositionally biased region" description="Basic and acidic residues" evidence="6">
    <location>
        <begin position="528"/>
        <end position="545"/>
    </location>
</feature>
<dbReference type="EMBL" id="CM026421">
    <property type="protein sequence ID" value="KAG0589778.1"/>
    <property type="molecule type" value="Genomic_DNA"/>
</dbReference>
<protein>
    <recommendedName>
        <fullName evidence="7">BHLH domain-containing protein</fullName>
    </recommendedName>
</protein>
<dbReference type="GO" id="GO:0003700">
    <property type="term" value="F:DNA-binding transcription factor activity"/>
    <property type="evidence" value="ECO:0007669"/>
    <property type="project" value="InterPro"/>
</dbReference>
<organism evidence="8 9">
    <name type="scientific">Ceratodon purpureus</name>
    <name type="common">Fire moss</name>
    <name type="synonym">Dicranum purpureum</name>
    <dbReference type="NCBI Taxonomy" id="3225"/>
    <lineage>
        <taxon>Eukaryota</taxon>
        <taxon>Viridiplantae</taxon>
        <taxon>Streptophyta</taxon>
        <taxon>Embryophyta</taxon>
        <taxon>Bryophyta</taxon>
        <taxon>Bryophytina</taxon>
        <taxon>Bryopsida</taxon>
        <taxon>Dicranidae</taxon>
        <taxon>Pseudoditrichales</taxon>
        <taxon>Ditrichaceae</taxon>
        <taxon>Ceratodon</taxon>
    </lineage>
</organism>
<dbReference type="GO" id="GO:0046983">
    <property type="term" value="F:protein dimerization activity"/>
    <property type="evidence" value="ECO:0007669"/>
    <property type="project" value="InterPro"/>
</dbReference>
<proteinExistence type="predicted"/>
<dbReference type="Proteomes" id="UP000822688">
    <property type="component" value="Chromosome 1"/>
</dbReference>
<feature type="region of interest" description="Disordered" evidence="6">
    <location>
        <begin position="618"/>
        <end position="647"/>
    </location>
</feature>
<dbReference type="InterPro" id="IPR045084">
    <property type="entry name" value="AIB/MYC-like"/>
</dbReference>
<feature type="compositionally biased region" description="Polar residues" evidence="6">
    <location>
        <begin position="370"/>
        <end position="384"/>
    </location>
</feature>
<dbReference type="SUPFAM" id="SSF47459">
    <property type="entry name" value="HLH, helix-loop-helix DNA-binding domain"/>
    <property type="match status" value="1"/>
</dbReference>
<evidence type="ECO:0000256" key="1">
    <source>
        <dbReference type="ARBA" id="ARBA00004123"/>
    </source>
</evidence>
<reference evidence="8" key="1">
    <citation type="submission" date="2020-06" db="EMBL/GenBank/DDBJ databases">
        <title>WGS assembly of Ceratodon purpureus strain R40.</title>
        <authorList>
            <person name="Carey S.B."/>
            <person name="Jenkins J."/>
            <person name="Shu S."/>
            <person name="Lovell J.T."/>
            <person name="Sreedasyam A."/>
            <person name="Maumus F."/>
            <person name="Tiley G.P."/>
            <person name="Fernandez-Pozo N."/>
            <person name="Barry K."/>
            <person name="Chen C."/>
            <person name="Wang M."/>
            <person name="Lipzen A."/>
            <person name="Daum C."/>
            <person name="Saski C.A."/>
            <person name="Payton A.C."/>
            <person name="Mcbreen J.C."/>
            <person name="Conrad R.E."/>
            <person name="Kollar L.M."/>
            <person name="Olsson S."/>
            <person name="Huttunen S."/>
            <person name="Landis J.B."/>
            <person name="Wickett N.J."/>
            <person name="Johnson M.G."/>
            <person name="Rensing S.A."/>
            <person name="Grimwood J."/>
            <person name="Schmutz J."/>
            <person name="Mcdaniel S.F."/>
        </authorList>
    </citation>
    <scope>NUCLEOTIDE SEQUENCE</scope>
    <source>
        <strain evidence="8">R40</strain>
    </source>
</reference>
<evidence type="ECO:0000256" key="3">
    <source>
        <dbReference type="ARBA" id="ARBA00023163"/>
    </source>
</evidence>
<evidence type="ECO:0000259" key="7">
    <source>
        <dbReference type="PROSITE" id="PS50888"/>
    </source>
</evidence>
<evidence type="ECO:0000256" key="2">
    <source>
        <dbReference type="ARBA" id="ARBA00023015"/>
    </source>
</evidence>